<gene>
    <name evidence="2" type="ORF">SAMN04487864_10627</name>
</gene>
<dbReference type="Gene3D" id="2.170.120.40">
    <property type="entry name" value="YbbR-like domain"/>
    <property type="match status" value="2"/>
</dbReference>
<keyword evidence="3" id="KW-1185">Reference proteome</keyword>
<dbReference type="AlphaFoldDB" id="A0A1G6L351"/>
<keyword evidence="1" id="KW-0472">Membrane</keyword>
<dbReference type="PANTHER" id="PTHR37804">
    <property type="entry name" value="CDAA REGULATORY PROTEIN CDAR"/>
    <property type="match status" value="1"/>
</dbReference>
<protein>
    <submittedName>
        <fullName evidence="2">YbbR domain-containing protein</fullName>
    </submittedName>
</protein>
<keyword evidence="1" id="KW-0812">Transmembrane</keyword>
<keyword evidence="1" id="KW-1133">Transmembrane helix</keyword>
<dbReference type="InterPro" id="IPR053154">
    <property type="entry name" value="c-di-AMP_regulator"/>
</dbReference>
<dbReference type="EMBL" id="FMYW01000006">
    <property type="protein sequence ID" value="SDC37563.1"/>
    <property type="molecule type" value="Genomic_DNA"/>
</dbReference>
<evidence type="ECO:0000313" key="2">
    <source>
        <dbReference type="EMBL" id="SDC37563.1"/>
    </source>
</evidence>
<name>A0A1G6L351_9FIRM</name>
<dbReference type="Pfam" id="PF07949">
    <property type="entry name" value="YbbR"/>
    <property type="match status" value="3"/>
</dbReference>
<organism evidence="2 3">
    <name type="scientific">Succiniclasticum ruminis</name>
    <dbReference type="NCBI Taxonomy" id="40841"/>
    <lineage>
        <taxon>Bacteria</taxon>
        <taxon>Bacillati</taxon>
        <taxon>Bacillota</taxon>
        <taxon>Negativicutes</taxon>
        <taxon>Acidaminococcales</taxon>
        <taxon>Acidaminococcaceae</taxon>
        <taxon>Succiniclasticum</taxon>
    </lineage>
</organism>
<dbReference type="PANTHER" id="PTHR37804:SF1">
    <property type="entry name" value="CDAA REGULATORY PROTEIN CDAR"/>
    <property type="match status" value="1"/>
</dbReference>
<evidence type="ECO:0000313" key="3">
    <source>
        <dbReference type="Proteomes" id="UP000198943"/>
    </source>
</evidence>
<reference evidence="3" key="1">
    <citation type="submission" date="2016-10" db="EMBL/GenBank/DDBJ databases">
        <authorList>
            <person name="Varghese N."/>
            <person name="Submissions S."/>
        </authorList>
    </citation>
    <scope>NUCLEOTIDE SEQUENCE [LARGE SCALE GENOMIC DNA]</scope>
    <source>
        <strain evidence="3">DSM 11005</strain>
    </source>
</reference>
<feature type="transmembrane region" description="Helical" evidence="1">
    <location>
        <begin position="12"/>
        <end position="29"/>
    </location>
</feature>
<evidence type="ECO:0000256" key="1">
    <source>
        <dbReference type="SAM" id="Phobius"/>
    </source>
</evidence>
<dbReference type="OrthoDB" id="9814149at2"/>
<sequence length="314" mass="34289">MINKNAENRDKWFARFMCVFIACCLWIYVMSEQNPIVEKEFAIPLASRNLAEGMIVFNVPEKVSVRVRGTRTALANMPESDIFAFVNLSKLSVGTHTILVNARFARGDVIQVTPPAVNLFIDMKKDKIVPVTAEIVGSPNKDFAVDSHLLTPSEVKVEGAATRLEALDKVFVPVDVGGRSEEFTVTQKPLAVAKDGMDMQDVTIDPAEIIVRTKLKKRIQTATLPVKIAYKGELAEGLKVTSATVNPFKVTVSGTPSVIENLKELDLEPVELEKISKNATVPVKIILPEGVSASRQTVDVDLTVDGAGAEKTNE</sequence>
<dbReference type="RefSeq" id="WP_093730113.1">
    <property type="nucleotide sequence ID" value="NZ_FMYW01000006.1"/>
</dbReference>
<dbReference type="Proteomes" id="UP000198943">
    <property type="component" value="Unassembled WGS sequence"/>
</dbReference>
<accession>A0A1G6L351</accession>
<dbReference type="Gene3D" id="2.170.120.30">
    <property type="match status" value="1"/>
</dbReference>
<dbReference type="InterPro" id="IPR012505">
    <property type="entry name" value="YbbR"/>
</dbReference>
<dbReference type="CDD" id="cd20206">
    <property type="entry name" value="YbbR"/>
    <property type="match status" value="1"/>
</dbReference>
<proteinExistence type="predicted"/>